<dbReference type="PANTHER" id="PTHR23007:SF5">
    <property type="entry name" value="E3 UBIQUITIN-PROTEIN LIGASE CBL"/>
    <property type="match status" value="1"/>
</dbReference>
<dbReference type="GO" id="GO:0046875">
    <property type="term" value="F:ephrin receptor binding"/>
    <property type="evidence" value="ECO:0007669"/>
    <property type="project" value="UniProtKB-ARBA"/>
</dbReference>
<dbReference type="GO" id="GO:0005829">
    <property type="term" value="C:cytosol"/>
    <property type="evidence" value="ECO:0007669"/>
    <property type="project" value="UniProtKB-ARBA"/>
</dbReference>
<dbReference type="InterPro" id="IPR036860">
    <property type="entry name" value="SH2_dom_sf"/>
</dbReference>
<feature type="domain" description="Cbl-PTB" evidence="28">
    <location>
        <begin position="32"/>
        <end position="336"/>
    </location>
</feature>
<dbReference type="PANTHER" id="PTHR23007">
    <property type="entry name" value="CBL"/>
    <property type="match status" value="1"/>
</dbReference>
<evidence type="ECO:0000256" key="21">
    <source>
        <dbReference type="ARBA" id="ARBA00023273"/>
    </source>
</evidence>
<dbReference type="CDD" id="cd14393">
    <property type="entry name" value="UBA_c-Cbl"/>
    <property type="match status" value="1"/>
</dbReference>
<comment type="pathway">
    <text evidence="6 24">Protein modification; protein ubiquitination.</text>
</comment>
<comment type="domain">
    <text evidence="24">The N-terminus is composed of the phosphotyrosine binding (PTB) domain, a short linker region and the RING-type zinc finger. The PTB domain, which is also called TKB (tyrosine kinase binding) domain, is composed of three different subdomains: a four-helix bundle (4H), a calcium-binding EF hand and a divergent SH2 domain.</text>
</comment>
<comment type="subcellular location">
    <subcellularLocation>
        <location evidence="3">Cell membrane</location>
    </subcellularLocation>
    <subcellularLocation>
        <location evidence="2">Cell projection</location>
        <location evidence="2">Cilium</location>
    </subcellularLocation>
    <subcellularLocation>
        <location evidence="4">Cytoplasm</location>
    </subcellularLocation>
    <subcellularLocation>
        <location evidence="5">Golgi apparatus</location>
    </subcellularLocation>
</comment>
<evidence type="ECO:0000256" key="13">
    <source>
        <dbReference type="ARBA" id="ARBA00022737"/>
    </source>
</evidence>
<dbReference type="InterPro" id="IPR024159">
    <property type="entry name" value="Cbl_PTB"/>
</dbReference>
<keyword evidence="8" id="KW-1003">Cell membrane</keyword>
<proteinExistence type="predicted"/>
<dbReference type="SUPFAM" id="SSF57850">
    <property type="entry name" value="RING/U-box"/>
    <property type="match status" value="1"/>
</dbReference>
<comment type="catalytic activity">
    <reaction evidence="1 24">
        <text>S-ubiquitinyl-[E2 ubiquitin-conjugating enzyme]-L-cysteine + [acceptor protein]-L-lysine = [E2 ubiquitin-conjugating enzyme]-L-cysteine + N(6)-ubiquitinyl-[acceptor protein]-L-lysine.</text>
        <dbReference type="EC" id="2.3.2.27"/>
    </reaction>
</comment>
<dbReference type="Pfam" id="PF13920">
    <property type="entry name" value="zf-C3HC4_3"/>
    <property type="match status" value="1"/>
</dbReference>
<dbReference type="InterPro" id="IPR003153">
    <property type="entry name" value="Adaptor_Cbl_N_hlx"/>
</dbReference>
<keyword evidence="15 24" id="KW-0833">Ubl conjugation pathway</keyword>
<evidence type="ECO:0000313" key="29">
    <source>
        <dbReference type="Ensembl" id="ENSGACP00000011960.2"/>
    </source>
</evidence>
<dbReference type="FunFam" id="1.20.930.20:FF:000001">
    <property type="entry name" value="E3 ubiquitin-protein ligase CBL"/>
    <property type="match status" value="1"/>
</dbReference>
<dbReference type="GO" id="GO:0006511">
    <property type="term" value="P:ubiquitin-dependent protein catabolic process"/>
    <property type="evidence" value="ECO:0007669"/>
    <property type="project" value="UniProtKB-ARBA"/>
</dbReference>
<evidence type="ECO:0000256" key="22">
    <source>
        <dbReference type="ARBA" id="ARBA00067639"/>
    </source>
</evidence>
<dbReference type="FunFam" id="3.30.505.10:FF:000154">
    <property type="entry name" value="E3 ubiquitin-protein ligase CBL"/>
    <property type="match status" value="1"/>
</dbReference>
<dbReference type="GO" id="GO:0045121">
    <property type="term" value="C:membrane raft"/>
    <property type="evidence" value="ECO:0007669"/>
    <property type="project" value="TreeGrafter"/>
</dbReference>
<evidence type="ECO:0000259" key="28">
    <source>
        <dbReference type="PROSITE" id="PS51506"/>
    </source>
</evidence>
<dbReference type="Proteomes" id="UP000007635">
    <property type="component" value="Chromosome I"/>
</dbReference>
<dbReference type="InterPro" id="IPR024162">
    <property type="entry name" value="Adaptor_Cbl"/>
</dbReference>
<dbReference type="GO" id="GO:1902531">
    <property type="term" value="P:regulation of intracellular signal transduction"/>
    <property type="evidence" value="ECO:0007669"/>
    <property type="project" value="UniProtKB-ARBA"/>
</dbReference>
<dbReference type="FunFam" id="1.10.8.10:FF:000030">
    <property type="entry name" value="E3 ubiquitin-protein ligase CBL"/>
    <property type="match status" value="1"/>
</dbReference>
<evidence type="ECO:0000256" key="9">
    <source>
        <dbReference type="ARBA" id="ARBA00022490"/>
    </source>
</evidence>
<keyword evidence="30" id="KW-1185">Reference proteome</keyword>
<name>G3P2Y7_GASAC</name>
<sequence>MAGNLKKSGGLIGRMMKDAFQPHHHHLHSHHQPGVVDKKTVEKCWKLMDKVVRLCQNPKLALKNSPPYILDLLPDTYQHLRTILSRYEGKMEMLGDNEYFRVFMENLTKKTKQTISLFKEGKERMYEENSQPRRNLTKLSLIFSHMLAELKAIFPNGLFQGDNFRITKADAAEFWRRAFGDKTIVPWKVFRQSLHEFHPISSGLEAMALKSTIDLTCNDYISVFEFDIFTRLFQPWSSLLRNWNSLAVTHPGYMAFLTYDEVKARLQKFIHKPGSYIFRLSCTRLGQWAIGYVTADGNILQTIPHNKPLFQALIDGFREGFYLFPDGRTQNPDLTGLCEPSPQDHIKVTQEQYELYCEMGSTFQLCKICAENDKDVKIEPCGHLMCTSCLTAWQESEGQGTGCPFCRCEIKGTEPIVVDPFDPKDNSGGSCRGMFGAEGAPSPSYDDDDDDRLEDPHLMMTKLACSKVERPPSPMSMAPQSSLPPVPPRLDLLPHRPPNPPAACSPVANSKLASHHKDKPLPLLPALRDLPPPPPPERPHTVGAAPDGRVQRRPLPCTPGEPLRDKLPPTPPNRPPAEWNSRPVPKVSGLGVDLRAGVRELSNRHSLPLALPSALDPRSDSSKNNSSLSLDHQLNSTAVAGHDYDKAKVKPSSSANAIYSIAIRSVVLALPFGLPPCKHLCPSEAAVLIRCFQSIPDYSELPPLAMSNGTREADDDDDDDDEEKEEENCYDFPRPRLPMPTTRRTLSELGGSSSTPPEAPERPPKPLPRRINSERRHSPVPPVPAPPAAAGGETNPQISWEIEHLLSEGYSYQDIQKALLIAQNNIEMAKNILREFVSIPTAAHVLT</sequence>
<dbReference type="InParanoid" id="G3P2Y7"/>
<dbReference type="GO" id="GO:0007166">
    <property type="term" value="P:cell surface receptor signaling pathway"/>
    <property type="evidence" value="ECO:0007669"/>
    <property type="project" value="InterPro"/>
</dbReference>
<dbReference type="Pfam" id="PF02761">
    <property type="entry name" value="Cbl_N2"/>
    <property type="match status" value="1"/>
</dbReference>
<accession>G3P2Y7</accession>
<evidence type="ECO:0000256" key="11">
    <source>
        <dbReference type="ARBA" id="ARBA00022679"/>
    </source>
</evidence>
<dbReference type="CDD" id="cd09920">
    <property type="entry name" value="SH2_Cbl-b_TKB"/>
    <property type="match status" value="1"/>
</dbReference>
<dbReference type="PROSITE" id="PS50089">
    <property type="entry name" value="ZF_RING_2"/>
    <property type="match status" value="1"/>
</dbReference>
<reference evidence="29 30" key="1">
    <citation type="journal article" date="2021" name="G3 (Bethesda)">
        <title>Improved contiguity of the threespine stickleback genome using long-read sequencing.</title>
        <authorList>
            <person name="Nath S."/>
            <person name="Shaw D.E."/>
            <person name="White M.A."/>
        </authorList>
    </citation>
    <scope>NUCLEOTIDE SEQUENCE [LARGE SCALE GENOMIC DNA]</scope>
    <source>
        <strain evidence="29 30">Lake Benthic</strain>
    </source>
</reference>
<organism evidence="29 30">
    <name type="scientific">Gasterosteus aculeatus aculeatus</name>
    <name type="common">three-spined stickleback</name>
    <dbReference type="NCBI Taxonomy" id="481459"/>
    <lineage>
        <taxon>Eukaryota</taxon>
        <taxon>Metazoa</taxon>
        <taxon>Chordata</taxon>
        <taxon>Craniata</taxon>
        <taxon>Vertebrata</taxon>
        <taxon>Euteleostomi</taxon>
        <taxon>Actinopterygii</taxon>
        <taxon>Neopterygii</taxon>
        <taxon>Teleostei</taxon>
        <taxon>Neoteleostei</taxon>
        <taxon>Acanthomorphata</taxon>
        <taxon>Eupercaria</taxon>
        <taxon>Perciformes</taxon>
        <taxon>Cottioidei</taxon>
        <taxon>Gasterosteales</taxon>
        <taxon>Gasterosteidae</taxon>
        <taxon>Gasterosteus</taxon>
    </lineage>
</organism>
<dbReference type="Gene3D" id="3.30.505.10">
    <property type="entry name" value="SH2 domain"/>
    <property type="match status" value="1"/>
</dbReference>
<dbReference type="GO" id="GO:0030971">
    <property type="term" value="F:receptor tyrosine kinase binding"/>
    <property type="evidence" value="ECO:0007669"/>
    <property type="project" value="TreeGrafter"/>
</dbReference>
<dbReference type="Gene3D" id="1.10.238.10">
    <property type="entry name" value="EF-hand"/>
    <property type="match status" value="1"/>
</dbReference>
<dbReference type="InterPro" id="IPR014741">
    <property type="entry name" value="Adaptor_Cbl_EF_hand-like"/>
</dbReference>
<evidence type="ECO:0000256" key="3">
    <source>
        <dbReference type="ARBA" id="ARBA00004236"/>
    </source>
</evidence>
<dbReference type="GO" id="GO:0005509">
    <property type="term" value="F:calcium ion binding"/>
    <property type="evidence" value="ECO:0007669"/>
    <property type="project" value="UniProtKB-UniRule"/>
</dbReference>
<keyword evidence="19" id="KW-0333">Golgi apparatus</keyword>
<dbReference type="InterPro" id="IPR017907">
    <property type="entry name" value="Znf_RING_CS"/>
</dbReference>
<evidence type="ECO:0000259" key="27">
    <source>
        <dbReference type="PROSITE" id="PS50089"/>
    </source>
</evidence>
<dbReference type="FunFam" id="1.10.238.10:FF:000022">
    <property type="entry name" value="E3 ubiquitin-protein ligase CBL"/>
    <property type="match status" value="1"/>
</dbReference>
<dbReference type="Ensembl" id="ENSGACT00000011984.2">
    <property type="protein sequence ID" value="ENSGACP00000011960.2"/>
    <property type="gene ID" value="ENSGACG00000009060.2"/>
</dbReference>
<evidence type="ECO:0000256" key="8">
    <source>
        <dbReference type="ARBA" id="ARBA00022475"/>
    </source>
</evidence>
<dbReference type="FunFam" id="3.30.40.10:FF:000015">
    <property type="entry name" value="E3 ubiquitin-protein ligase CBL"/>
    <property type="match status" value="1"/>
</dbReference>
<dbReference type="SUPFAM" id="SSF55550">
    <property type="entry name" value="SH2 domain"/>
    <property type="match status" value="1"/>
</dbReference>
<evidence type="ECO:0000256" key="10">
    <source>
        <dbReference type="ARBA" id="ARBA00022553"/>
    </source>
</evidence>
<feature type="region of interest" description="Disordered" evidence="25">
    <location>
        <begin position="428"/>
        <end position="454"/>
    </location>
</feature>
<dbReference type="GO" id="GO:0061630">
    <property type="term" value="F:ubiquitin protein ligase activity"/>
    <property type="evidence" value="ECO:0007669"/>
    <property type="project" value="UniProtKB-EC"/>
</dbReference>
<dbReference type="SMART" id="SM00184">
    <property type="entry name" value="RING"/>
    <property type="match status" value="1"/>
</dbReference>
<evidence type="ECO:0000256" key="15">
    <source>
        <dbReference type="ARBA" id="ARBA00022786"/>
    </source>
</evidence>
<dbReference type="InterPro" id="IPR036537">
    <property type="entry name" value="Adaptor_Cbl_N_dom_sf"/>
</dbReference>
<dbReference type="GeneTree" id="ENSGT00940000155772"/>
<dbReference type="InterPro" id="IPR015940">
    <property type="entry name" value="UBA"/>
</dbReference>
<dbReference type="AlphaFoldDB" id="G3P2Y7"/>
<evidence type="ECO:0000256" key="12">
    <source>
        <dbReference type="ARBA" id="ARBA00022723"/>
    </source>
</evidence>
<keyword evidence="13" id="KW-0677">Repeat</keyword>
<evidence type="ECO:0000256" key="16">
    <source>
        <dbReference type="ARBA" id="ARBA00022833"/>
    </source>
</evidence>
<dbReference type="Gene3D" id="1.20.930.20">
    <property type="entry name" value="Adaptor protein Cbl, N-terminal domain"/>
    <property type="match status" value="1"/>
</dbReference>
<evidence type="ECO:0000256" key="2">
    <source>
        <dbReference type="ARBA" id="ARBA00004138"/>
    </source>
</evidence>
<keyword evidence="20" id="KW-0472">Membrane</keyword>
<evidence type="ECO:0000256" key="25">
    <source>
        <dbReference type="SAM" id="MobiDB-lite"/>
    </source>
</evidence>
<dbReference type="GO" id="GO:0016567">
    <property type="term" value="P:protein ubiquitination"/>
    <property type="evidence" value="ECO:0007669"/>
    <property type="project" value="UniProtKB-UniPathway"/>
</dbReference>
<dbReference type="GO" id="GO:0005886">
    <property type="term" value="C:plasma membrane"/>
    <property type="evidence" value="ECO:0007669"/>
    <property type="project" value="UniProtKB-SubCell"/>
</dbReference>
<evidence type="ECO:0000256" key="14">
    <source>
        <dbReference type="ARBA" id="ARBA00022771"/>
    </source>
</evidence>
<dbReference type="SUPFAM" id="SSF47473">
    <property type="entry name" value="EF-hand"/>
    <property type="match status" value="1"/>
</dbReference>
<keyword evidence="18" id="KW-0832">Ubl conjugation</keyword>
<dbReference type="eggNOG" id="KOG1785">
    <property type="taxonomic scope" value="Eukaryota"/>
</dbReference>
<keyword evidence="14 23" id="KW-0863">Zinc-finger</keyword>
<evidence type="ECO:0000256" key="20">
    <source>
        <dbReference type="ARBA" id="ARBA00023136"/>
    </source>
</evidence>
<protein>
    <recommendedName>
        <fullName evidence="22 24">E3 ubiquitin-protein ligase CBL</fullName>
        <ecNumber evidence="7 24">2.3.2.27</ecNumber>
    </recommendedName>
</protein>
<keyword evidence="16 24" id="KW-0862">Zinc</keyword>
<dbReference type="GO" id="GO:0001784">
    <property type="term" value="F:phosphotyrosine residue binding"/>
    <property type="evidence" value="ECO:0007669"/>
    <property type="project" value="UniProtKB-UniRule"/>
</dbReference>
<keyword evidence="10" id="KW-0597">Phosphoprotein</keyword>
<evidence type="ECO:0000256" key="1">
    <source>
        <dbReference type="ARBA" id="ARBA00000900"/>
    </source>
</evidence>
<comment type="function">
    <text evidence="24">E3 ubiquitin-protein ligase which accepts ubiquitin from specific E2 ubiquitin-conjugating enzymes, and transfers it to substrates, generally promoting their degradation by the proteasome.</text>
</comment>
<evidence type="ECO:0000256" key="4">
    <source>
        <dbReference type="ARBA" id="ARBA00004496"/>
    </source>
</evidence>
<evidence type="ECO:0000256" key="18">
    <source>
        <dbReference type="ARBA" id="ARBA00022843"/>
    </source>
</evidence>
<feature type="region of interest" description="Disordered" evidence="25">
    <location>
        <begin position="700"/>
        <end position="794"/>
    </location>
</feature>
<evidence type="ECO:0000256" key="7">
    <source>
        <dbReference type="ARBA" id="ARBA00012483"/>
    </source>
</evidence>
<dbReference type="PROSITE" id="PS00518">
    <property type="entry name" value="ZF_RING_1"/>
    <property type="match status" value="1"/>
</dbReference>
<evidence type="ECO:0000259" key="26">
    <source>
        <dbReference type="PROSITE" id="PS50030"/>
    </source>
</evidence>
<keyword evidence="9" id="KW-0963">Cytoplasm</keyword>
<evidence type="ECO:0000256" key="23">
    <source>
        <dbReference type="PROSITE-ProRule" id="PRU00175"/>
    </source>
</evidence>
<dbReference type="Pfam" id="PF02262">
    <property type="entry name" value="Cbl_N"/>
    <property type="match status" value="1"/>
</dbReference>
<dbReference type="Gene3D" id="3.30.40.10">
    <property type="entry name" value="Zinc/RING finger domain, C3HC4 (zinc finger)"/>
    <property type="match status" value="1"/>
</dbReference>
<evidence type="ECO:0000256" key="17">
    <source>
        <dbReference type="ARBA" id="ARBA00022837"/>
    </source>
</evidence>
<dbReference type="GO" id="GO:0005794">
    <property type="term" value="C:Golgi apparatus"/>
    <property type="evidence" value="ECO:0007669"/>
    <property type="project" value="UniProtKB-SubCell"/>
</dbReference>
<feature type="domain" description="UBA" evidence="26">
    <location>
        <begin position="793"/>
        <end position="836"/>
    </location>
</feature>
<dbReference type="InterPro" id="IPR001841">
    <property type="entry name" value="Znf_RING"/>
</dbReference>
<dbReference type="InterPro" id="IPR014742">
    <property type="entry name" value="Adaptor_Cbl_SH2-like"/>
</dbReference>
<evidence type="ECO:0000256" key="19">
    <source>
        <dbReference type="ARBA" id="ARBA00023034"/>
    </source>
</evidence>
<dbReference type="CDD" id="cd16708">
    <property type="entry name" value="RING-HC_Cbl"/>
    <property type="match status" value="1"/>
</dbReference>
<dbReference type="PROSITE" id="PS50030">
    <property type="entry name" value="UBA"/>
    <property type="match status" value="1"/>
</dbReference>
<feature type="region of interest" description="Disordered" evidence="25">
    <location>
        <begin position="610"/>
        <end position="630"/>
    </location>
</feature>
<dbReference type="SMART" id="SM00165">
    <property type="entry name" value="UBA"/>
    <property type="match status" value="1"/>
</dbReference>
<dbReference type="UniPathway" id="UPA00143"/>
<keyword evidence="11 24" id="KW-0808">Transferase</keyword>
<feature type="compositionally biased region" description="Acidic residues" evidence="25">
    <location>
        <begin position="713"/>
        <end position="729"/>
    </location>
</feature>
<dbReference type="STRING" id="69293.ENSGACP00000011960"/>
<keyword evidence="12 24" id="KW-0479">Metal-binding</keyword>
<keyword evidence="17 24" id="KW-0106">Calcium</keyword>
<dbReference type="Pfam" id="PF02762">
    <property type="entry name" value="Cbl_N3"/>
    <property type="match status" value="1"/>
</dbReference>
<dbReference type="PROSITE" id="PS51506">
    <property type="entry name" value="CBL_PTB"/>
    <property type="match status" value="1"/>
</dbReference>
<dbReference type="OMA" id="GCMYEAM"/>
<feature type="domain" description="RING-type" evidence="27">
    <location>
        <begin position="366"/>
        <end position="407"/>
    </location>
</feature>
<evidence type="ECO:0000256" key="6">
    <source>
        <dbReference type="ARBA" id="ARBA00004906"/>
    </source>
</evidence>
<evidence type="ECO:0000256" key="24">
    <source>
        <dbReference type="RuleBase" id="RU367001"/>
    </source>
</evidence>
<dbReference type="GO" id="GO:0005929">
    <property type="term" value="C:cilium"/>
    <property type="evidence" value="ECO:0007669"/>
    <property type="project" value="UniProtKB-SubCell"/>
</dbReference>
<dbReference type="GO" id="GO:0042059">
    <property type="term" value="P:negative regulation of epidermal growth factor receptor signaling pathway"/>
    <property type="evidence" value="ECO:0007669"/>
    <property type="project" value="UniProtKB-ARBA"/>
</dbReference>
<dbReference type="Gene3D" id="1.10.8.10">
    <property type="entry name" value="DNA helicase RuvA subunit, C-terminal domain"/>
    <property type="match status" value="1"/>
</dbReference>
<evidence type="ECO:0000313" key="30">
    <source>
        <dbReference type="Proteomes" id="UP000007635"/>
    </source>
</evidence>
<evidence type="ECO:0000256" key="5">
    <source>
        <dbReference type="ARBA" id="ARBA00004555"/>
    </source>
</evidence>
<reference evidence="29" key="2">
    <citation type="submission" date="2025-08" db="UniProtKB">
        <authorList>
            <consortium name="Ensembl"/>
        </authorList>
    </citation>
    <scope>IDENTIFICATION</scope>
</reference>
<dbReference type="GO" id="GO:0017124">
    <property type="term" value="F:SH3 domain binding"/>
    <property type="evidence" value="ECO:0007669"/>
    <property type="project" value="UniProtKB-ARBA"/>
</dbReference>
<dbReference type="GO" id="GO:0008270">
    <property type="term" value="F:zinc ion binding"/>
    <property type="evidence" value="ECO:0007669"/>
    <property type="project" value="UniProtKB-KW"/>
</dbReference>
<dbReference type="InterPro" id="IPR013083">
    <property type="entry name" value="Znf_RING/FYVE/PHD"/>
</dbReference>
<keyword evidence="21" id="KW-0966">Cell projection</keyword>
<dbReference type="EC" id="2.3.2.27" evidence="7 24"/>
<dbReference type="Bgee" id="ENSGACG00000009060">
    <property type="expression patterns" value="Expressed in spleen and 12 other cell types or tissues"/>
</dbReference>
<dbReference type="InterPro" id="IPR011992">
    <property type="entry name" value="EF-hand-dom_pair"/>
</dbReference>
<feature type="region of interest" description="Disordered" evidence="25">
    <location>
        <begin position="467"/>
        <end position="588"/>
    </location>
</feature>
<dbReference type="SUPFAM" id="SSF47668">
    <property type="entry name" value="N-terminal domain of cbl (N-cbl)"/>
    <property type="match status" value="1"/>
</dbReference>
<reference evidence="29" key="3">
    <citation type="submission" date="2025-09" db="UniProtKB">
        <authorList>
            <consortium name="Ensembl"/>
        </authorList>
    </citation>
    <scope>IDENTIFICATION</scope>
</reference>